<dbReference type="EMBL" id="CATOUU010000645">
    <property type="protein sequence ID" value="CAI9937352.1"/>
    <property type="molecule type" value="Genomic_DNA"/>
</dbReference>
<reference evidence="2" key="1">
    <citation type="submission" date="2023-06" db="EMBL/GenBank/DDBJ databases">
        <authorList>
            <person name="Kurt Z."/>
        </authorList>
    </citation>
    <scope>NUCLEOTIDE SEQUENCE</scope>
</reference>
<proteinExistence type="predicted"/>
<gene>
    <name evidence="2" type="ORF">HINF_LOCUS24997</name>
    <name evidence="3" type="ORF">HINF_LOCUS48530</name>
</gene>
<accession>A0AA86PKS9</accession>
<feature type="compositionally biased region" description="Polar residues" evidence="1">
    <location>
        <begin position="345"/>
        <end position="360"/>
    </location>
</feature>
<dbReference type="Proteomes" id="UP001642409">
    <property type="component" value="Unassembled WGS sequence"/>
</dbReference>
<sequence length="401" mass="46752">MSLAGNSIQKIQFSHEPVNSVQVTQVNIQHYSSSSKQDVNSGPMFMLAFGESGDFLKMDIICGCAFWDVSYMQQSQSKENSQMEKEKSCKTAYQQLDIEDSAQLKLLDQKPFLSQLAQIQAEPTIIDALRVSFNSDISRVLFQALRTQFGKGYQLKELRSINCYEDCVLLPHLLLRDLLKFFQKLSAKLHVLSGDYVGLRLWSQYSPAKYPGLQIYEDLYSACELIQRELKSAVLDQILSDPEYKLSNLLERPHVQLLHRISSLFKTVTKLINEQPIFYSDEVKAKRVSENSFREQLKMNNEEMNRIQFKQRRIEAAVFQKIRDEIKNQSQKEKIYIFRRENKRTGNQNSSSRTVQQLNSQHDQKVVKQQCLHLIEEIHLINIYYQRYCVTKFGFVDCHDL</sequence>
<evidence type="ECO:0000313" key="3">
    <source>
        <dbReference type="EMBL" id="CAL6058979.1"/>
    </source>
</evidence>
<evidence type="ECO:0000256" key="1">
    <source>
        <dbReference type="SAM" id="MobiDB-lite"/>
    </source>
</evidence>
<reference evidence="3 4" key="2">
    <citation type="submission" date="2024-07" db="EMBL/GenBank/DDBJ databases">
        <authorList>
            <person name="Akdeniz Z."/>
        </authorList>
    </citation>
    <scope>NUCLEOTIDE SEQUENCE [LARGE SCALE GENOMIC DNA]</scope>
</reference>
<comment type="caution">
    <text evidence="2">The sequence shown here is derived from an EMBL/GenBank/DDBJ whole genome shotgun (WGS) entry which is preliminary data.</text>
</comment>
<keyword evidence="4" id="KW-1185">Reference proteome</keyword>
<protein>
    <submittedName>
        <fullName evidence="3">Hypothetical_protein</fullName>
    </submittedName>
</protein>
<organism evidence="2">
    <name type="scientific">Hexamita inflata</name>
    <dbReference type="NCBI Taxonomy" id="28002"/>
    <lineage>
        <taxon>Eukaryota</taxon>
        <taxon>Metamonada</taxon>
        <taxon>Diplomonadida</taxon>
        <taxon>Hexamitidae</taxon>
        <taxon>Hexamitinae</taxon>
        <taxon>Hexamita</taxon>
    </lineage>
</organism>
<dbReference type="AlphaFoldDB" id="A0AA86PKS9"/>
<name>A0AA86PKS9_9EUKA</name>
<dbReference type="EMBL" id="CAXDID020000223">
    <property type="protein sequence ID" value="CAL6058979.1"/>
    <property type="molecule type" value="Genomic_DNA"/>
</dbReference>
<feature type="region of interest" description="Disordered" evidence="1">
    <location>
        <begin position="341"/>
        <end position="360"/>
    </location>
</feature>
<evidence type="ECO:0000313" key="4">
    <source>
        <dbReference type="Proteomes" id="UP001642409"/>
    </source>
</evidence>
<evidence type="ECO:0000313" key="2">
    <source>
        <dbReference type="EMBL" id="CAI9937352.1"/>
    </source>
</evidence>